<dbReference type="PANTHER" id="PTHR43642:SF1">
    <property type="entry name" value="HYBRID SIGNAL TRANSDUCTION HISTIDINE KINASE G"/>
    <property type="match status" value="1"/>
</dbReference>
<dbReference type="InterPro" id="IPR027417">
    <property type="entry name" value="P-loop_NTPase"/>
</dbReference>
<sequence length="1897" mass="215522">MVLSLSKPPMISGYSIIEEIYSSQQTLVYRGVREADQKPVVIKLMRNEYPTSQEIAQFRNQYFISNNLNTSTIIKPYSLEKYHRSYAFVMEDFGGISIINEVKDWKFSKIGDNYDLIENFLDIAIQITSALDEIHRNKIIHKDIKPDNILINPDTKEIKIIDFSISTILPQGIQFLVHSDILEGTLAYISPEQTGRVNRGIDYRTDYYSLGITLFELLTGKLPFNNDNTLGLIYSHISQEPPVETIIDLGIPLVISELVGKLMAKNPEDRYQSALGLKHDLELCQHNLKTNRRIGHFELATKDISDHFSIPDKLYGRQVETKKLLDAFNRVINPPQHHLAREKEARKGVELMLVKGYSGTGKTAVVSEIHKPILQEKGYFIKGKFNQLQQDIPFLGWVEALNDLIEQLLSESNRQIEQWKTDILSALGDQAQVIIDLIPKLALIIGAQPKATEVSGIEAQNRLGFLFQKLISTFAIRKHPLVIFLDDLQWADAASLNIIKLLMSENSTRNNSCTLQNVMDIQMPNFNIETRNEYDDALLLIGAYRHNEIDYKHLLNSTIEDINNTNVNISHIHLKCLNQSELAFLISDTLKCEVNDIVSFTEVVFAKTKGNPFFIHQFINTLYKDEVIKFNYDVGNWECDVANVRKFALTDDVVELMTLQIQKLPYYTQKLLKIAACIGSQFDLDTLSKMSQKSEEATITHLWDSVLQGLVLPVEKNLSSSNVENQITELIIDSEDEKEVPLGHRNARHFKFIHDRLQQAAYSQIPESEKQQIHLQLGKQLLEGTSAESWEEDVFETANQFNKALSLITVQQERYELAKINLLAGQKAISSTAYEAALSYLTIGKELLASESWSLEYQLSLALHESLAEVTYLTGDFNACEDYIEEVLVQAKTLLEKIKVYEIRIQAYTSQQKLLEAISIGREVLNKFGINFPEKPTPEDIQKCLEETAVLASDKTIEQLTDLPLLNNESHLAIMRIASSMIPPAYIADQMLFPLIILSQVNFSIKYGNGVLSAFIYACYAILLKSILDDIESAEKFSKLALKLGNKIDYKDINSKIYYVIGAFISHGHSHIKDTLPTLLNSYNLGLEVGSLDFVGYSAKEICHHSYFIGKELKELEQQTKNYIDVLDGLKQFTTSNCCKIFRQSILNFQSKDENFGILSGEAYNEYQSIASMIEANDASGLHYLYLHKLILCYWFEEYEQAQENANKAKLYLAAGTGFISIPNFNFYQSLTALALCVDSEYEQESLLALVTHNQLKLKKWADDAPMNYLHKFYLVEAEKFRVNSKFIQAIDAYERAITIAKENGYVHEEALANELAAKFYFKWDKQKIAKTYLNDAYYGYLNWGAKAKAKDLQKRSPQLLEYIPVQLEIDVETYQNNYINRAISLSKVNYYKTISDSKDNLSTSLSLDLESVIKASQSLSEQIQMEELLSTLMKVIMENTGASKCALILSKNANLDLELTAISCNHNISSNPTELPYAPLDSTDKVPVRLINYVKRIKETIVIDNAATEKFLAVDSYIIREQPKSILCMPIINQGKFFGILYLENRLTLGVFSPNRIKLLNLITNQAAISLKNAILYNNLVEAKEDLEIYNQSLEEKVGLRTQELNENNQRLKKTLKELQSTQSQLIQTEKMSSLGKMVAGISHEINNPVNFIHGNISHASKYVKYLLEMIAIYQQEFTESNCVVAEKSTEIDLFFILEDLPKILNSIEAGTSRIQDIVLGLRNFSRLDEAEMKSVDIHEGIENTLMILQHRFKSKDNFPKIQLIKEYGQLPEVTCYPSQLNQVFMSIIVNGIDALEELPRKGQIRENPIIRISTQLLDSNTVRILIADNGSGIEQKVQEKIFDPFFTTKPVGSGIGLGLSISYQIIVEKHKGHLICNSIVGEGTEFLIEIPIRSQ</sequence>
<dbReference type="SUPFAM" id="SSF47384">
    <property type="entry name" value="Homodimeric domain of signal transducing histidine kinase"/>
    <property type="match status" value="1"/>
</dbReference>
<feature type="domain" description="Histidine kinase" evidence="8">
    <location>
        <begin position="1642"/>
        <end position="1896"/>
    </location>
</feature>
<dbReference type="EC" id="2.7.13.3" evidence="2"/>
<dbReference type="Gene3D" id="1.10.287.130">
    <property type="match status" value="1"/>
</dbReference>
<dbReference type="SUPFAM" id="SSF56112">
    <property type="entry name" value="Protein kinase-like (PK-like)"/>
    <property type="match status" value="1"/>
</dbReference>
<dbReference type="InterPro" id="IPR003018">
    <property type="entry name" value="GAF"/>
</dbReference>
<feature type="coiled-coil region" evidence="6">
    <location>
        <begin position="1578"/>
        <end position="1633"/>
    </location>
</feature>
<evidence type="ECO:0000256" key="1">
    <source>
        <dbReference type="ARBA" id="ARBA00000085"/>
    </source>
</evidence>
<name>A0A1Z4M0T6_9CYAN</name>
<evidence type="ECO:0000259" key="7">
    <source>
        <dbReference type="PROSITE" id="PS50011"/>
    </source>
</evidence>
<dbReference type="PRINTS" id="PR00344">
    <property type="entry name" value="BCTRLSENSOR"/>
</dbReference>
<dbReference type="SUPFAM" id="SSF52540">
    <property type="entry name" value="P-loop containing nucleoside triphosphate hydrolases"/>
    <property type="match status" value="1"/>
</dbReference>
<keyword evidence="5" id="KW-0902">Two-component regulatory system</keyword>
<dbReference type="InterPro" id="IPR011009">
    <property type="entry name" value="Kinase-like_dom_sf"/>
</dbReference>
<dbReference type="GO" id="GO:0005524">
    <property type="term" value="F:ATP binding"/>
    <property type="evidence" value="ECO:0007669"/>
    <property type="project" value="InterPro"/>
</dbReference>
<keyword evidence="9" id="KW-0723">Serine/threonine-protein kinase</keyword>
<dbReference type="SMART" id="SM00388">
    <property type="entry name" value="HisKA"/>
    <property type="match status" value="1"/>
</dbReference>
<dbReference type="SMART" id="SM00387">
    <property type="entry name" value="HATPase_c"/>
    <property type="match status" value="1"/>
</dbReference>
<dbReference type="Gene3D" id="1.10.510.10">
    <property type="entry name" value="Transferase(Phosphotransferase) domain 1"/>
    <property type="match status" value="1"/>
</dbReference>
<proteinExistence type="predicted"/>
<keyword evidence="3" id="KW-0597">Phosphoprotein</keyword>
<dbReference type="InterPro" id="IPR000719">
    <property type="entry name" value="Prot_kinase_dom"/>
</dbReference>
<evidence type="ECO:0000259" key="8">
    <source>
        <dbReference type="PROSITE" id="PS50109"/>
    </source>
</evidence>
<keyword evidence="4 9" id="KW-0418">Kinase</keyword>
<dbReference type="CDD" id="cd00082">
    <property type="entry name" value="HisKA"/>
    <property type="match status" value="1"/>
</dbReference>
<evidence type="ECO:0000256" key="3">
    <source>
        <dbReference type="ARBA" id="ARBA00022553"/>
    </source>
</evidence>
<dbReference type="OrthoDB" id="517727at2"/>
<evidence type="ECO:0000256" key="4">
    <source>
        <dbReference type="ARBA" id="ARBA00022777"/>
    </source>
</evidence>
<dbReference type="InterPro" id="IPR003661">
    <property type="entry name" value="HisK_dim/P_dom"/>
</dbReference>
<dbReference type="SMART" id="SM00220">
    <property type="entry name" value="S_TKc"/>
    <property type="match status" value="1"/>
</dbReference>
<organism evidence="9 10">
    <name type="scientific">Calothrix parasitica NIES-267</name>
    <dbReference type="NCBI Taxonomy" id="1973488"/>
    <lineage>
        <taxon>Bacteria</taxon>
        <taxon>Bacillati</taxon>
        <taxon>Cyanobacteriota</taxon>
        <taxon>Cyanophyceae</taxon>
        <taxon>Nostocales</taxon>
        <taxon>Calotrichaceae</taxon>
        <taxon>Calothrix</taxon>
    </lineage>
</organism>
<dbReference type="PROSITE" id="PS00108">
    <property type="entry name" value="PROTEIN_KINASE_ST"/>
    <property type="match status" value="1"/>
</dbReference>
<keyword evidence="10" id="KW-1185">Reference proteome</keyword>
<dbReference type="InterPro" id="IPR005467">
    <property type="entry name" value="His_kinase_dom"/>
</dbReference>
<evidence type="ECO:0000313" key="9">
    <source>
        <dbReference type="EMBL" id="BAY87090.1"/>
    </source>
</evidence>
<dbReference type="Gene3D" id="3.40.50.300">
    <property type="entry name" value="P-loop containing nucleotide triphosphate hydrolases"/>
    <property type="match status" value="1"/>
</dbReference>
<dbReference type="Pfam" id="PF13191">
    <property type="entry name" value="AAA_16"/>
    <property type="match status" value="1"/>
</dbReference>
<dbReference type="PROSITE" id="PS50109">
    <property type="entry name" value="HIS_KIN"/>
    <property type="match status" value="1"/>
</dbReference>
<dbReference type="Pfam" id="PF02518">
    <property type="entry name" value="HATPase_c"/>
    <property type="match status" value="1"/>
</dbReference>
<dbReference type="Gene3D" id="3.30.450.40">
    <property type="match status" value="1"/>
</dbReference>
<feature type="domain" description="Protein kinase" evidence="7">
    <location>
        <begin position="14"/>
        <end position="282"/>
    </location>
</feature>
<dbReference type="SMART" id="SM00065">
    <property type="entry name" value="GAF"/>
    <property type="match status" value="1"/>
</dbReference>
<keyword evidence="6" id="KW-0175">Coiled coil</keyword>
<dbReference type="InterPro" id="IPR003594">
    <property type="entry name" value="HATPase_dom"/>
</dbReference>
<dbReference type="GO" id="GO:0000155">
    <property type="term" value="F:phosphorelay sensor kinase activity"/>
    <property type="evidence" value="ECO:0007669"/>
    <property type="project" value="InterPro"/>
</dbReference>
<keyword evidence="4 9" id="KW-0808">Transferase</keyword>
<dbReference type="GO" id="GO:0004674">
    <property type="term" value="F:protein serine/threonine kinase activity"/>
    <property type="evidence" value="ECO:0007669"/>
    <property type="project" value="UniProtKB-KW"/>
</dbReference>
<dbReference type="Pfam" id="PF00069">
    <property type="entry name" value="Pkinase"/>
    <property type="match status" value="1"/>
</dbReference>
<dbReference type="Pfam" id="PF01590">
    <property type="entry name" value="GAF"/>
    <property type="match status" value="1"/>
</dbReference>
<dbReference type="InterPro" id="IPR004358">
    <property type="entry name" value="Sig_transdc_His_kin-like_C"/>
</dbReference>
<dbReference type="InterPro" id="IPR036097">
    <property type="entry name" value="HisK_dim/P_sf"/>
</dbReference>
<evidence type="ECO:0000256" key="6">
    <source>
        <dbReference type="SAM" id="Coils"/>
    </source>
</evidence>
<gene>
    <name evidence="9" type="ORF">NIES267_66010</name>
</gene>
<dbReference type="PANTHER" id="PTHR43642">
    <property type="entry name" value="HYBRID SIGNAL TRANSDUCTION HISTIDINE KINASE G"/>
    <property type="match status" value="1"/>
</dbReference>
<dbReference type="InterPro" id="IPR008271">
    <property type="entry name" value="Ser/Thr_kinase_AS"/>
</dbReference>
<dbReference type="CDD" id="cd14014">
    <property type="entry name" value="STKc_PknB_like"/>
    <property type="match status" value="1"/>
</dbReference>
<dbReference type="PROSITE" id="PS50011">
    <property type="entry name" value="PROTEIN_KINASE_DOM"/>
    <property type="match status" value="1"/>
</dbReference>
<evidence type="ECO:0000256" key="5">
    <source>
        <dbReference type="ARBA" id="ARBA00023012"/>
    </source>
</evidence>
<evidence type="ECO:0000313" key="10">
    <source>
        <dbReference type="Proteomes" id="UP000218418"/>
    </source>
</evidence>
<dbReference type="Proteomes" id="UP000218418">
    <property type="component" value="Chromosome"/>
</dbReference>
<comment type="catalytic activity">
    <reaction evidence="1">
        <text>ATP + protein L-histidine = ADP + protein N-phospho-L-histidine.</text>
        <dbReference type="EC" id="2.7.13.3"/>
    </reaction>
</comment>
<protein>
    <recommendedName>
        <fullName evidence="2">histidine kinase</fullName>
        <ecNumber evidence="2">2.7.13.3</ecNumber>
    </recommendedName>
</protein>
<accession>A0A1Z4M0T6</accession>
<dbReference type="InterPro" id="IPR053159">
    <property type="entry name" value="Hybrid_Histidine_Kinase"/>
</dbReference>
<dbReference type="InterPro" id="IPR036890">
    <property type="entry name" value="HATPase_C_sf"/>
</dbReference>
<dbReference type="InterPro" id="IPR041664">
    <property type="entry name" value="AAA_16"/>
</dbReference>
<evidence type="ECO:0000256" key="2">
    <source>
        <dbReference type="ARBA" id="ARBA00012438"/>
    </source>
</evidence>
<dbReference type="Gene3D" id="3.30.565.10">
    <property type="entry name" value="Histidine kinase-like ATPase, C-terminal domain"/>
    <property type="match status" value="1"/>
</dbReference>
<dbReference type="SUPFAM" id="SSF55874">
    <property type="entry name" value="ATPase domain of HSP90 chaperone/DNA topoisomerase II/histidine kinase"/>
    <property type="match status" value="1"/>
</dbReference>
<dbReference type="SUPFAM" id="SSF55781">
    <property type="entry name" value="GAF domain-like"/>
    <property type="match status" value="1"/>
</dbReference>
<reference evidence="9 10" key="1">
    <citation type="submission" date="2017-06" db="EMBL/GenBank/DDBJ databases">
        <title>Genome sequencing of cyanobaciteial culture collection at National Institute for Environmental Studies (NIES).</title>
        <authorList>
            <person name="Hirose Y."/>
            <person name="Shimura Y."/>
            <person name="Fujisawa T."/>
            <person name="Nakamura Y."/>
            <person name="Kawachi M."/>
        </authorList>
    </citation>
    <scope>NUCLEOTIDE SEQUENCE [LARGE SCALE GENOMIC DNA]</scope>
    <source>
        <strain evidence="9 10">NIES-267</strain>
    </source>
</reference>
<dbReference type="InterPro" id="IPR029016">
    <property type="entry name" value="GAF-like_dom_sf"/>
</dbReference>
<dbReference type="EMBL" id="AP018227">
    <property type="protein sequence ID" value="BAY87090.1"/>
    <property type="molecule type" value="Genomic_DNA"/>
</dbReference>